<name>A0A4S3LZV3_9FLAO</name>
<keyword evidence="4" id="KW-1185">Reference proteome</keyword>
<evidence type="ECO:0000256" key="1">
    <source>
        <dbReference type="SAM" id="MobiDB-lite"/>
    </source>
</evidence>
<dbReference type="OrthoDB" id="1354291at2"/>
<protein>
    <recommendedName>
        <fullName evidence="5">DUF4625 domain-containing protein</fullName>
    </recommendedName>
</protein>
<organism evidence="3 4">
    <name type="scientific">Robertkochia marina</name>
    <dbReference type="NCBI Taxonomy" id="1227945"/>
    <lineage>
        <taxon>Bacteria</taxon>
        <taxon>Pseudomonadati</taxon>
        <taxon>Bacteroidota</taxon>
        <taxon>Flavobacteriia</taxon>
        <taxon>Flavobacteriales</taxon>
        <taxon>Flavobacteriaceae</taxon>
        <taxon>Robertkochia</taxon>
    </lineage>
</organism>
<dbReference type="RefSeq" id="WP_136335885.1">
    <property type="nucleotide sequence ID" value="NZ_QXMP01000008.1"/>
</dbReference>
<feature type="chain" id="PRO_5020444885" description="DUF4625 domain-containing protein" evidence="2">
    <location>
        <begin position="27"/>
        <end position="168"/>
    </location>
</feature>
<feature type="signal peptide" evidence="2">
    <location>
        <begin position="1"/>
        <end position="26"/>
    </location>
</feature>
<evidence type="ECO:0000256" key="2">
    <source>
        <dbReference type="SAM" id="SignalP"/>
    </source>
</evidence>
<reference evidence="3 4" key="1">
    <citation type="submission" date="2019-04" db="EMBL/GenBank/DDBJ databases">
        <title>Draft genome sequence of Robertkochia marina CC-AMO-30D.</title>
        <authorList>
            <person name="Hameed A."/>
            <person name="Lin S.-Y."/>
            <person name="Shahina M."/>
            <person name="Lai W.-A."/>
            <person name="Young C.-C."/>
        </authorList>
    </citation>
    <scope>NUCLEOTIDE SEQUENCE [LARGE SCALE GENOMIC DNA]</scope>
    <source>
        <strain evidence="3 4">CC-AMO-30D</strain>
    </source>
</reference>
<proteinExistence type="predicted"/>
<sequence>MKIRQNTHRILFLLACTLIMNVPVMAQQEVVVTLYVDTESMTQQTPANDGTNYSNFRQADTITNEDYLTEINLGDTITWRGVAENGTDVVHIEAIQHVEGPNPFPGATPDEITGSDNNGGRMVRIVPESRTTGNGPVDSGKYKIRFRIEKGGDLIEKSFLIDPRLKVL</sequence>
<evidence type="ECO:0008006" key="5">
    <source>
        <dbReference type="Google" id="ProtNLM"/>
    </source>
</evidence>
<evidence type="ECO:0000313" key="4">
    <source>
        <dbReference type="Proteomes" id="UP000305939"/>
    </source>
</evidence>
<feature type="region of interest" description="Disordered" evidence="1">
    <location>
        <begin position="100"/>
        <end position="119"/>
    </location>
</feature>
<accession>A0A4S3LZV3</accession>
<dbReference type="AlphaFoldDB" id="A0A4S3LZV3"/>
<evidence type="ECO:0000313" key="3">
    <source>
        <dbReference type="EMBL" id="THD67680.1"/>
    </source>
</evidence>
<gene>
    <name evidence="3" type="ORF">E7Z59_08470</name>
</gene>
<keyword evidence="2" id="KW-0732">Signal</keyword>
<comment type="caution">
    <text evidence="3">The sequence shown here is derived from an EMBL/GenBank/DDBJ whole genome shotgun (WGS) entry which is preliminary data.</text>
</comment>
<dbReference type="Proteomes" id="UP000305939">
    <property type="component" value="Unassembled WGS sequence"/>
</dbReference>
<dbReference type="EMBL" id="SSMC01000002">
    <property type="protein sequence ID" value="THD67680.1"/>
    <property type="molecule type" value="Genomic_DNA"/>
</dbReference>